<reference evidence="2" key="1">
    <citation type="submission" date="2016-10" db="EMBL/GenBank/DDBJ databases">
        <title>Genome sequence of Streptomyces malaysiense MUSC 136.</title>
        <authorList>
            <person name="Lee L.-H."/>
            <person name="Ser H.-L."/>
        </authorList>
    </citation>
    <scope>NUCLEOTIDE SEQUENCE [LARGE SCALE GENOMIC DNA]</scope>
    <source>
        <strain evidence="2">MUSC 136</strain>
    </source>
</reference>
<feature type="region of interest" description="Disordered" evidence="1">
    <location>
        <begin position="611"/>
        <end position="637"/>
    </location>
</feature>
<evidence type="ECO:0000256" key="1">
    <source>
        <dbReference type="SAM" id="MobiDB-lite"/>
    </source>
</evidence>
<dbReference type="EMBL" id="LBDA02000008">
    <property type="protein sequence ID" value="OIK28702.1"/>
    <property type="molecule type" value="Genomic_DNA"/>
</dbReference>
<organism evidence="2 3">
    <name type="scientific">Streptomyces malaysiense</name>
    <dbReference type="NCBI Taxonomy" id="1428626"/>
    <lineage>
        <taxon>Bacteria</taxon>
        <taxon>Bacillati</taxon>
        <taxon>Actinomycetota</taxon>
        <taxon>Actinomycetes</taxon>
        <taxon>Kitasatosporales</taxon>
        <taxon>Streptomycetaceae</taxon>
        <taxon>Streptomyces</taxon>
    </lineage>
</organism>
<gene>
    <name evidence="2" type="ORF">VT52_004935</name>
</gene>
<evidence type="ECO:0008006" key="4">
    <source>
        <dbReference type="Google" id="ProtNLM"/>
    </source>
</evidence>
<accession>A0A1J4Q8K9</accession>
<dbReference type="AlphaFoldDB" id="A0A1J4Q8K9"/>
<dbReference type="Proteomes" id="UP000034838">
    <property type="component" value="Unassembled WGS sequence"/>
</dbReference>
<protein>
    <recommendedName>
        <fullName evidence="4">SIR2-like domain-containing protein</fullName>
    </recommendedName>
</protein>
<proteinExistence type="predicted"/>
<name>A0A1J4Q8K9_9ACTN</name>
<comment type="caution">
    <text evidence="2">The sequence shown here is derived from an EMBL/GenBank/DDBJ whole genome shotgun (WGS) entry which is preliminary data.</text>
</comment>
<sequence>MKGADDFAVDDSRVPDGTYARLAALGPAAVTFWSGAGVSRDAPSALPAAAALTQRVFGTFFTSCDNRDPYSVVMDHHAAVGWTAEPLCDRLPDVGPSVRLPRLEAVLGVADRVLGGNRALRILDVMGTAPPNRLHRLFARHLAAGGTHVTANFDDCVERAHVKICGTAPDPRRLLHFHDSVRDDPGHASLGATLARIEAGFPASRAAELTGVLAASPAVVVTGYSGSDFFDVDPMLARLEPGTLAGLLVVWVNHETARVEHPATHPSTRRPAMARLLERAGAEVVVLCGDTADVMARLGHALGLPPLEPLEPAEPGGPVWTDVPVTPRERIAATLALHRALGLVGEVGALLDDESVRTACAAADVRRARSEWLWEQGRWRDLRGLWWSEPRPDGVSAAERAERIGACLWVEGRLLPAYLWLRHHRCRARPDEVSRLVETEGRSLEHLARVPGVRWLARLLIRRFLRETADLGASGDIGLRRKVDDVRSSLTALAAGGPRQGDRAEEDRVWYVESGSVLGSLNYRHRLLRDTYDPAFDDAYLDRAYRSVAERYASIGSVSGELRTHLLPGAERVFTFGEYVTALRRLQYGPVHRTRLAARFAIVRSARVLRGRSRRNRTGSPPGTPDRTGNGPAHEAR</sequence>
<evidence type="ECO:0000313" key="3">
    <source>
        <dbReference type="Proteomes" id="UP000034838"/>
    </source>
</evidence>
<keyword evidence="3" id="KW-1185">Reference proteome</keyword>
<evidence type="ECO:0000313" key="2">
    <source>
        <dbReference type="EMBL" id="OIK28702.1"/>
    </source>
</evidence>